<evidence type="ECO:0000256" key="2">
    <source>
        <dbReference type="ARBA" id="ARBA00023125"/>
    </source>
</evidence>
<dbReference type="EMBL" id="FO203526">
    <property type="protein sequence ID" value="CCO57666.1"/>
    <property type="molecule type" value="Genomic_DNA"/>
</dbReference>
<dbReference type="Pfam" id="PF00392">
    <property type="entry name" value="GntR"/>
    <property type="match status" value="1"/>
</dbReference>
<dbReference type="PANTHER" id="PTHR43537">
    <property type="entry name" value="TRANSCRIPTIONAL REGULATOR, GNTR FAMILY"/>
    <property type="match status" value="1"/>
</dbReference>
<dbReference type="InterPro" id="IPR000524">
    <property type="entry name" value="Tscrpt_reg_HTH_GntR"/>
</dbReference>
<dbReference type="AlphaFoldDB" id="U4K501"/>
<name>U4K501_9VIBR</name>
<gene>
    <name evidence="5" type="ORF">VIBNI_A1546</name>
</gene>
<keyword evidence="3" id="KW-0804">Transcription</keyword>
<protein>
    <submittedName>
        <fullName evidence="5">Putative Transcriptional regulator, GntR family</fullName>
    </submittedName>
</protein>
<keyword evidence="6" id="KW-1185">Reference proteome</keyword>
<dbReference type="InterPro" id="IPR011711">
    <property type="entry name" value="GntR_C"/>
</dbReference>
<dbReference type="SMART" id="SM00895">
    <property type="entry name" value="FCD"/>
    <property type="match status" value="1"/>
</dbReference>
<keyword evidence="2" id="KW-0238">DNA-binding</keyword>
<dbReference type="PANTHER" id="PTHR43537:SF43">
    <property type="entry name" value="GNTR-FAMILY TRANSCRIPTIONAL REGULATOR"/>
    <property type="match status" value="1"/>
</dbReference>
<accession>U4K501</accession>
<evidence type="ECO:0000313" key="6">
    <source>
        <dbReference type="Proteomes" id="UP000016895"/>
    </source>
</evidence>
<feature type="domain" description="HTH gntR-type" evidence="4">
    <location>
        <begin position="18"/>
        <end position="86"/>
    </location>
</feature>
<dbReference type="GO" id="GO:0003700">
    <property type="term" value="F:DNA-binding transcription factor activity"/>
    <property type="evidence" value="ECO:0007669"/>
    <property type="project" value="InterPro"/>
</dbReference>
<dbReference type="InterPro" id="IPR036390">
    <property type="entry name" value="WH_DNA-bd_sf"/>
</dbReference>
<dbReference type="Pfam" id="PF07729">
    <property type="entry name" value="FCD"/>
    <property type="match status" value="1"/>
</dbReference>
<evidence type="ECO:0000256" key="1">
    <source>
        <dbReference type="ARBA" id="ARBA00023015"/>
    </source>
</evidence>
<evidence type="ECO:0000256" key="3">
    <source>
        <dbReference type="ARBA" id="ARBA00023163"/>
    </source>
</evidence>
<dbReference type="InterPro" id="IPR036388">
    <property type="entry name" value="WH-like_DNA-bd_sf"/>
</dbReference>
<dbReference type="CDD" id="cd07377">
    <property type="entry name" value="WHTH_GntR"/>
    <property type="match status" value="1"/>
</dbReference>
<dbReference type="Gene3D" id="1.10.10.10">
    <property type="entry name" value="Winged helix-like DNA-binding domain superfamily/Winged helix DNA-binding domain"/>
    <property type="match status" value="1"/>
</dbReference>
<dbReference type="SMART" id="SM00345">
    <property type="entry name" value="HTH_GNTR"/>
    <property type="match status" value="1"/>
</dbReference>
<dbReference type="Proteomes" id="UP000016895">
    <property type="component" value="Chromosome 1"/>
</dbReference>
<dbReference type="PROSITE" id="PS50949">
    <property type="entry name" value="HTH_GNTR"/>
    <property type="match status" value="1"/>
</dbReference>
<evidence type="ECO:0000313" key="5">
    <source>
        <dbReference type="EMBL" id="CCO57666.1"/>
    </source>
</evidence>
<dbReference type="SUPFAM" id="SSF48008">
    <property type="entry name" value="GntR ligand-binding domain-like"/>
    <property type="match status" value="1"/>
</dbReference>
<reference evidence="5 6" key="1">
    <citation type="journal article" date="2013" name="ISME J.">
        <title>Comparative genomics of pathogenic lineages of Vibrio nigripulchritudo identifies virulence-associated traits.</title>
        <authorList>
            <person name="Goudenege D."/>
            <person name="Labreuche Y."/>
            <person name="Krin E."/>
            <person name="Ansquer D."/>
            <person name="Mangenot S."/>
            <person name="Calteau A."/>
            <person name="Medigue C."/>
            <person name="Mazel D."/>
            <person name="Polz M.F."/>
            <person name="Le Roux F."/>
        </authorList>
    </citation>
    <scope>NUCLEOTIDE SEQUENCE [LARGE SCALE GENOMIC DNA]</scope>
    <source>
        <strain evidence="6">SnF1</strain>
    </source>
</reference>
<sequence>MRTENGMHIDSYKSIEASSVSEAVAKYILEQIQTGNFAAGERLPTEREISNALEVSRPSVREALRGLAILGVVQSKQGGGAYVSSLDAFELLSPLQFYMTLEKLSVDQLYDARVVIECGIVESASVLIQEPDLNRLNDLIQQQCEATDDPSLFRKLDTEFHRVIANASGNPFMQRMSESLNVLGMGYRKMASETPNLIQRSIEDHKLIVEALTLRNAEMAKSAMRLHMEHVRISTRESVANE</sequence>
<dbReference type="PATRIC" id="fig|1260221.3.peg.1479"/>
<dbReference type="KEGG" id="vni:VIBNI_A1546"/>
<dbReference type="InterPro" id="IPR008920">
    <property type="entry name" value="TF_FadR/GntR_C"/>
</dbReference>
<dbReference type="eggNOG" id="COG2186">
    <property type="taxonomic scope" value="Bacteria"/>
</dbReference>
<evidence type="ECO:0000259" key="4">
    <source>
        <dbReference type="PROSITE" id="PS50949"/>
    </source>
</evidence>
<dbReference type="PRINTS" id="PR00035">
    <property type="entry name" value="HTHGNTR"/>
</dbReference>
<proteinExistence type="predicted"/>
<dbReference type="Gene3D" id="1.20.120.530">
    <property type="entry name" value="GntR ligand-binding domain-like"/>
    <property type="match status" value="1"/>
</dbReference>
<dbReference type="STRING" id="28173.VIBNI_A1546"/>
<keyword evidence="1" id="KW-0805">Transcription regulation</keyword>
<dbReference type="SUPFAM" id="SSF46785">
    <property type="entry name" value="Winged helix' DNA-binding domain"/>
    <property type="match status" value="1"/>
</dbReference>
<dbReference type="GO" id="GO:0003677">
    <property type="term" value="F:DNA binding"/>
    <property type="evidence" value="ECO:0007669"/>
    <property type="project" value="UniProtKB-KW"/>
</dbReference>
<organism evidence="5 6">
    <name type="scientific">Vibrio nigripulchritudo</name>
    <dbReference type="NCBI Taxonomy" id="28173"/>
    <lineage>
        <taxon>Bacteria</taxon>
        <taxon>Pseudomonadati</taxon>
        <taxon>Pseudomonadota</taxon>
        <taxon>Gammaproteobacteria</taxon>
        <taxon>Vibrionales</taxon>
        <taxon>Vibrionaceae</taxon>
        <taxon>Vibrio</taxon>
    </lineage>
</organism>